<dbReference type="GO" id="GO:0003677">
    <property type="term" value="F:DNA binding"/>
    <property type="evidence" value="ECO:0007669"/>
    <property type="project" value="UniProtKB-KW"/>
</dbReference>
<dbReference type="RefSeq" id="WP_344776840.1">
    <property type="nucleotide sequence ID" value="NZ_BAABAH010000011.1"/>
</dbReference>
<dbReference type="Pfam" id="PF00436">
    <property type="entry name" value="SSB"/>
    <property type="match status" value="1"/>
</dbReference>
<dbReference type="PANTHER" id="PTHR10302">
    <property type="entry name" value="SINGLE-STRANDED DNA-BINDING PROTEIN"/>
    <property type="match status" value="1"/>
</dbReference>
<dbReference type="SUPFAM" id="SSF50249">
    <property type="entry name" value="Nucleic acid-binding proteins"/>
    <property type="match status" value="1"/>
</dbReference>
<evidence type="ECO:0000313" key="5">
    <source>
        <dbReference type="Proteomes" id="UP001501821"/>
    </source>
</evidence>
<evidence type="ECO:0000256" key="2">
    <source>
        <dbReference type="PROSITE-ProRule" id="PRU00252"/>
    </source>
</evidence>
<evidence type="ECO:0000256" key="1">
    <source>
        <dbReference type="ARBA" id="ARBA00023125"/>
    </source>
</evidence>
<proteinExistence type="predicted"/>
<dbReference type="InterPro" id="IPR011344">
    <property type="entry name" value="ssDNA-bd"/>
</dbReference>
<gene>
    <name evidence="4" type="ORF">GCM10022242_29950</name>
</gene>
<organism evidence="4 5">
    <name type="scientific">Nocardioides panacisoli</name>
    <dbReference type="NCBI Taxonomy" id="627624"/>
    <lineage>
        <taxon>Bacteria</taxon>
        <taxon>Bacillati</taxon>
        <taxon>Actinomycetota</taxon>
        <taxon>Actinomycetes</taxon>
        <taxon>Propionibacteriales</taxon>
        <taxon>Nocardioidaceae</taxon>
        <taxon>Nocardioides</taxon>
    </lineage>
</organism>
<dbReference type="InterPro" id="IPR012340">
    <property type="entry name" value="NA-bd_OB-fold"/>
</dbReference>
<protein>
    <submittedName>
        <fullName evidence="4">Single-stranded DNA-binding protein</fullName>
    </submittedName>
</protein>
<reference evidence="5" key="1">
    <citation type="journal article" date="2019" name="Int. J. Syst. Evol. Microbiol.">
        <title>The Global Catalogue of Microorganisms (GCM) 10K type strain sequencing project: providing services to taxonomists for standard genome sequencing and annotation.</title>
        <authorList>
            <consortium name="The Broad Institute Genomics Platform"/>
            <consortium name="The Broad Institute Genome Sequencing Center for Infectious Disease"/>
            <person name="Wu L."/>
            <person name="Ma J."/>
        </authorList>
    </citation>
    <scope>NUCLEOTIDE SEQUENCE [LARGE SCALE GENOMIC DNA]</scope>
    <source>
        <strain evidence="5">JCM 16953</strain>
    </source>
</reference>
<dbReference type="PANTHER" id="PTHR10302:SF27">
    <property type="entry name" value="SINGLE-STRANDED DNA-BINDING PROTEIN"/>
    <property type="match status" value="1"/>
</dbReference>
<evidence type="ECO:0000313" key="4">
    <source>
        <dbReference type="EMBL" id="GAA3826651.1"/>
    </source>
</evidence>
<comment type="caution">
    <text evidence="4">The sequence shown here is derived from an EMBL/GenBank/DDBJ whole genome shotgun (WGS) entry which is preliminary data.</text>
</comment>
<feature type="compositionally biased region" description="Basic and acidic residues" evidence="3">
    <location>
        <begin position="151"/>
        <end position="166"/>
    </location>
</feature>
<dbReference type="InterPro" id="IPR000424">
    <property type="entry name" value="Primosome_PriB/ssb"/>
</dbReference>
<evidence type="ECO:0000256" key="3">
    <source>
        <dbReference type="SAM" id="MobiDB-lite"/>
    </source>
</evidence>
<dbReference type="CDD" id="cd04496">
    <property type="entry name" value="SSB_OBF"/>
    <property type="match status" value="1"/>
</dbReference>
<sequence>MSSDAIVTIQGWVGTDPQTYPAGDGSVTRFRVAHTPRRYKRATGEWIDGESQWFGVSAWRQLGAHCQRSVHKGDPVLVHGRLSQRTFTNRDGIEVTSLELEAFAVGHDLNLGITSFSRTVGAVQPRNESRREEPSEADIPSSWGVPGAERAGSEPEPERQREEPAA</sequence>
<feature type="region of interest" description="Disordered" evidence="3">
    <location>
        <begin position="121"/>
        <end position="166"/>
    </location>
</feature>
<keyword evidence="1 2" id="KW-0238">DNA-binding</keyword>
<dbReference type="EMBL" id="BAABAH010000011">
    <property type="protein sequence ID" value="GAA3826651.1"/>
    <property type="molecule type" value="Genomic_DNA"/>
</dbReference>
<name>A0ABP7ITJ9_9ACTN</name>
<accession>A0ABP7ITJ9</accession>
<dbReference type="PROSITE" id="PS50935">
    <property type="entry name" value="SSB"/>
    <property type="match status" value="1"/>
</dbReference>
<dbReference type="Gene3D" id="2.40.50.140">
    <property type="entry name" value="Nucleic acid-binding proteins"/>
    <property type="match status" value="1"/>
</dbReference>
<keyword evidence="5" id="KW-1185">Reference proteome</keyword>
<dbReference type="Proteomes" id="UP001501821">
    <property type="component" value="Unassembled WGS sequence"/>
</dbReference>